<feature type="region of interest" description="Disordered" evidence="1">
    <location>
        <begin position="1"/>
        <end position="67"/>
    </location>
</feature>
<name>A0A7C8MPA3_9PEZI</name>
<dbReference type="Proteomes" id="UP000481858">
    <property type="component" value="Unassembled WGS sequence"/>
</dbReference>
<protein>
    <submittedName>
        <fullName evidence="2">Uncharacterized protein</fullName>
    </submittedName>
</protein>
<evidence type="ECO:0000313" key="3">
    <source>
        <dbReference type="Proteomes" id="UP000481858"/>
    </source>
</evidence>
<organism evidence="2 3">
    <name type="scientific">Xylaria multiplex</name>
    <dbReference type="NCBI Taxonomy" id="323545"/>
    <lineage>
        <taxon>Eukaryota</taxon>
        <taxon>Fungi</taxon>
        <taxon>Dikarya</taxon>
        <taxon>Ascomycota</taxon>
        <taxon>Pezizomycotina</taxon>
        <taxon>Sordariomycetes</taxon>
        <taxon>Xylariomycetidae</taxon>
        <taxon>Xylariales</taxon>
        <taxon>Xylariaceae</taxon>
        <taxon>Xylaria</taxon>
    </lineage>
</organism>
<feature type="compositionally biased region" description="Basic and acidic residues" evidence="1">
    <location>
        <begin position="55"/>
        <end position="67"/>
    </location>
</feature>
<reference evidence="2 3" key="1">
    <citation type="submission" date="2019-12" db="EMBL/GenBank/DDBJ databases">
        <title>Draft genome sequence of the ascomycete Xylaria multiplex DSM 110363.</title>
        <authorList>
            <person name="Buettner E."/>
            <person name="Kellner H."/>
        </authorList>
    </citation>
    <scope>NUCLEOTIDE SEQUENCE [LARGE SCALE GENOMIC DNA]</scope>
    <source>
        <strain evidence="2 3">DSM 110363</strain>
    </source>
</reference>
<feature type="compositionally biased region" description="Basic and acidic residues" evidence="1">
    <location>
        <begin position="36"/>
        <end position="48"/>
    </location>
</feature>
<gene>
    <name evidence="2" type="ORF">GQX73_g5580</name>
</gene>
<feature type="compositionally biased region" description="Polar residues" evidence="1">
    <location>
        <begin position="1"/>
        <end position="13"/>
    </location>
</feature>
<dbReference type="AlphaFoldDB" id="A0A7C8MPA3"/>
<dbReference type="InParanoid" id="A0A7C8MPA3"/>
<dbReference type="EMBL" id="WUBL01000058">
    <property type="protein sequence ID" value="KAF2968010.1"/>
    <property type="molecule type" value="Genomic_DNA"/>
</dbReference>
<comment type="caution">
    <text evidence="2">The sequence shown here is derived from an EMBL/GenBank/DDBJ whole genome shotgun (WGS) entry which is preliminary data.</text>
</comment>
<sequence>MSQKGGTYQPSSKTVRDVQSELSPQSLVQKPINFDGKGHHLDKSDVGESHPASIRHGESSRKAKCERTQDIQEWELVSIHDESKDDTDAPANRIESHFDFTVGWGRRKLTLLSWDVKYEIQKNGKGAAD</sequence>
<dbReference type="OrthoDB" id="4778343at2759"/>
<proteinExistence type="predicted"/>
<evidence type="ECO:0000256" key="1">
    <source>
        <dbReference type="SAM" id="MobiDB-lite"/>
    </source>
</evidence>
<evidence type="ECO:0000313" key="2">
    <source>
        <dbReference type="EMBL" id="KAF2968010.1"/>
    </source>
</evidence>
<keyword evidence="3" id="KW-1185">Reference proteome</keyword>
<accession>A0A7C8MPA3</accession>